<feature type="transmembrane region" description="Helical" evidence="1">
    <location>
        <begin position="12"/>
        <end position="31"/>
    </location>
</feature>
<keyword evidence="1" id="KW-0472">Membrane</keyword>
<proteinExistence type="predicted"/>
<keyword evidence="1" id="KW-1133">Transmembrane helix</keyword>
<evidence type="ECO:0000256" key="1">
    <source>
        <dbReference type="SAM" id="Phobius"/>
    </source>
</evidence>
<accession>A0A7W8YWB4</accession>
<dbReference type="Proteomes" id="UP000537718">
    <property type="component" value="Unassembled WGS sequence"/>
</dbReference>
<name>A0A7W8YWB4_9SPHI</name>
<evidence type="ECO:0000313" key="3">
    <source>
        <dbReference type="Proteomes" id="UP000537718"/>
    </source>
</evidence>
<comment type="caution">
    <text evidence="2">The sequence shown here is derived from an EMBL/GenBank/DDBJ whole genome shotgun (WGS) entry which is preliminary data.</text>
</comment>
<protein>
    <submittedName>
        <fullName evidence="2">Uncharacterized protein</fullName>
    </submittedName>
</protein>
<reference evidence="2 3" key="1">
    <citation type="submission" date="2020-08" db="EMBL/GenBank/DDBJ databases">
        <title>Genomic Encyclopedia of Type Strains, Phase IV (KMG-V): Genome sequencing to study the core and pangenomes of soil and plant-associated prokaryotes.</title>
        <authorList>
            <person name="Whitman W."/>
        </authorList>
    </citation>
    <scope>NUCLEOTIDE SEQUENCE [LARGE SCALE GENOMIC DNA]</scope>
    <source>
        <strain evidence="2 3">MP7CTX6</strain>
    </source>
</reference>
<evidence type="ECO:0000313" key="2">
    <source>
        <dbReference type="EMBL" id="MBB5622961.1"/>
    </source>
</evidence>
<organism evidence="2 3">
    <name type="scientific">Pedobacter cryoconitis</name>
    <dbReference type="NCBI Taxonomy" id="188932"/>
    <lineage>
        <taxon>Bacteria</taxon>
        <taxon>Pseudomonadati</taxon>
        <taxon>Bacteroidota</taxon>
        <taxon>Sphingobacteriia</taxon>
        <taxon>Sphingobacteriales</taxon>
        <taxon>Sphingobacteriaceae</taxon>
        <taxon>Pedobacter</taxon>
    </lineage>
</organism>
<dbReference type="AlphaFoldDB" id="A0A7W8YWB4"/>
<sequence>MKQINEMKSDLLLDLWFLMVALNCLLNLAGIL</sequence>
<keyword evidence="1" id="KW-0812">Transmembrane</keyword>
<dbReference type="EMBL" id="JACHCF010000010">
    <property type="protein sequence ID" value="MBB5622961.1"/>
    <property type="molecule type" value="Genomic_DNA"/>
</dbReference>
<gene>
    <name evidence="2" type="ORF">HDE69_004043</name>
</gene>